<dbReference type="AlphaFoldDB" id="X1Q1J4"/>
<protein>
    <submittedName>
        <fullName evidence="1">Uncharacterized protein</fullName>
    </submittedName>
</protein>
<evidence type="ECO:0000313" key="1">
    <source>
        <dbReference type="EMBL" id="GAI48616.1"/>
    </source>
</evidence>
<name>X1Q1J4_9ZZZZ</name>
<gene>
    <name evidence="1" type="ORF">S06H3_55918</name>
</gene>
<sequence>MKDQQRKIQMTMLIFEIIFVKVGPIYPVDDPKQKPSKSVF</sequence>
<accession>X1Q1J4</accession>
<organism evidence="1">
    <name type="scientific">marine sediment metagenome</name>
    <dbReference type="NCBI Taxonomy" id="412755"/>
    <lineage>
        <taxon>unclassified sequences</taxon>
        <taxon>metagenomes</taxon>
        <taxon>ecological metagenomes</taxon>
    </lineage>
</organism>
<comment type="caution">
    <text evidence="1">The sequence shown here is derived from an EMBL/GenBank/DDBJ whole genome shotgun (WGS) entry which is preliminary data.</text>
</comment>
<proteinExistence type="predicted"/>
<dbReference type="EMBL" id="BARV01035906">
    <property type="protein sequence ID" value="GAI48616.1"/>
    <property type="molecule type" value="Genomic_DNA"/>
</dbReference>
<reference evidence="1" key="1">
    <citation type="journal article" date="2014" name="Front. Microbiol.">
        <title>High frequency of phylogenetically diverse reductive dehalogenase-homologous genes in deep subseafloor sedimentary metagenomes.</title>
        <authorList>
            <person name="Kawai M."/>
            <person name="Futagami T."/>
            <person name="Toyoda A."/>
            <person name="Takaki Y."/>
            <person name="Nishi S."/>
            <person name="Hori S."/>
            <person name="Arai W."/>
            <person name="Tsubouchi T."/>
            <person name="Morono Y."/>
            <person name="Uchiyama I."/>
            <person name="Ito T."/>
            <person name="Fujiyama A."/>
            <person name="Inagaki F."/>
            <person name="Takami H."/>
        </authorList>
    </citation>
    <scope>NUCLEOTIDE SEQUENCE</scope>
    <source>
        <strain evidence="1">Expedition CK06-06</strain>
    </source>
</reference>